<comment type="caution">
    <text evidence="1">The sequence shown here is derived from an EMBL/GenBank/DDBJ whole genome shotgun (WGS) entry which is preliminary data.</text>
</comment>
<name>A0ABD0N884_CIRMR</name>
<evidence type="ECO:0000313" key="2">
    <source>
        <dbReference type="Proteomes" id="UP001529510"/>
    </source>
</evidence>
<dbReference type="EMBL" id="JAMKFB020000024">
    <property type="protein sequence ID" value="KAL0157437.1"/>
    <property type="molecule type" value="Genomic_DNA"/>
</dbReference>
<sequence length="54" mass="6199">MTSSLLVDLRRFSESSSRPIISWCLQLRELFGQINDWQRSILLSAVGNAFLTLE</sequence>
<gene>
    <name evidence="1" type="ORF">M9458_048683</name>
</gene>
<proteinExistence type="predicted"/>
<feature type="non-terminal residue" evidence="1">
    <location>
        <position position="54"/>
    </location>
</feature>
<dbReference type="Proteomes" id="UP001529510">
    <property type="component" value="Unassembled WGS sequence"/>
</dbReference>
<keyword evidence="2" id="KW-1185">Reference proteome</keyword>
<protein>
    <submittedName>
        <fullName evidence="1">Uncharacterized protein</fullName>
    </submittedName>
</protein>
<organism evidence="1 2">
    <name type="scientific">Cirrhinus mrigala</name>
    <name type="common">Mrigala</name>
    <dbReference type="NCBI Taxonomy" id="683832"/>
    <lineage>
        <taxon>Eukaryota</taxon>
        <taxon>Metazoa</taxon>
        <taxon>Chordata</taxon>
        <taxon>Craniata</taxon>
        <taxon>Vertebrata</taxon>
        <taxon>Euteleostomi</taxon>
        <taxon>Actinopterygii</taxon>
        <taxon>Neopterygii</taxon>
        <taxon>Teleostei</taxon>
        <taxon>Ostariophysi</taxon>
        <taxon>Cypriniformes</taxon>
        <taxon>Cyprinidae</taxon>
        <taxon>Labeoninae</taxon>
        <taxon>Labeonini</taxon>
        <taxon>Cirrhinus</taxon>
    </lineage>
</organism>
<dbReference type="AlphaFoldDB" id="A0ABD0N884"/>
<reference evidence="1 2" key="1">
    <citation type="submission" date="2024-05" db="EMBL/GenBank/DDBJ databases">
        <title>Genome sequencing and assembly of Indian major carp, Cirrhinus mrigala (Hamilton, 1822).</title>
        <authorList>
            <person name="Mohindra V."/>
            <person name="Chowdhury L.M."/>
            <person name="Lal K."/>
            <person name="Jena J.K."/>
        </authorList>
    </citation>
    <scope>NUCLEOTIDE SEQUENCE [LARGE SCALE GENOMIC DNA]</scope>
    <source>
        <strain evidence="1">CM1030</strain>
        <tissue evidence="1">Blood</tissue>
    </source>
</reference>
<accession>A0ABD0N884</accession>
<evidence type="ECO:0000313" key="1">
    <source>
        <dbReference type="EMBL" id="KAL0157437.1"/>
    </source>
</evidence>
<feature type="non-terminal residue" evidence="1">
    <location>
        <position position="1"/>
    </location>
</feature>